<dbReference type="EMBL" id="NWMT01000017">
    <property type="protein sequence ID" value="PCD01363.1"/>
    <property type="molecule type" value="Genomic_DNA"/>
</dbReference>
<reference evidence="2 4" key="2">
    <citation type="submission" date="2018-10" db="EMBL/GenBank/DDBJ databases">
        <title>Complete genome sequence of Pseudomonas pelagia strain Kongs-67.</title>
        <authorList>
            <person name="Sinha R.K."/>
            <person name="Krishnan K."/>
        </authorList>
    </citation>
    <scope>NUCLEOTIDE SEQUENCE [LARGE SCALE GENOMIC DNA]</scope>
    <source>
        <strain evidence="2 4">Kongs-67</strain>
    </source>
</reference>
<dbReference type="EMBL" id="CP033116">
    <property type="protein sequence ID" value="QFY55813.1"/>
    <property type="molecule type" value="Genomic_DNA"/>
</dbReference>
<name>A0AA91U655_9GAMM</name>
<dbReference type="Proteomes" id="UP000344571">
    <property type="component" value="Chromosome"/>
</dbReference>
<sequence length="139" mass="15357">MANTLGLPHDQYMPDDLYAARQDKPDQMLFEVDSYRLTLGTEYRPNALPSPQSAGVWVFVQGRSLIAGSPVHQARIAFVDAGSKARPARLEPDTQTLLIEYPVAHMQTLMRLLDGDAPAFVQARFYGNGTIWADVHGGD</sequence>
<dbReference type="AlphaFoldDB" id="A0AA91U655"/>
<proteinExistence type="predicted"/>
<reference evidence="1 3" key="1">
    <citation type="submission" date="2017-09" db="EMBL/GenBank/DDBJ databases">
        <title>Bacterial and phytoplankton interrelationship in Kongsfjorden, an Arctic fjord.</title>
        <authorList>
            <person name="Sinha R."/>
            <person name="Krishnan K."/>
        </authorList>
    </citation>
    <scope>NUCLEOTIDE SEQUENCE [LARGE SCALE GENOMIC DNA]</scope>
    <source>
        <strain evidence="1 3">58</strain>
    </source>
</reference>
<dbReference type="Proteomes" id="UP000243750">
    <property type="component" value="Unassembled WGS sequence"/>
</dbReference>
<evidence type="ECO:0000313" key="3">
    <source>
        <dbReference type="Proteomes" id="UP000243750"/>
    </source>
</evidence>
<gene>
    <name evidence="1" type="ORF">CO192_00595</name>
    <name evidence="2" type="ORF">EAO82_05255</name>
</gene>
<evidence type="ECO:0000313" key="1">
    <source>
        <dbReference type="EMBL" id="PCD01363.1"/>
    </source>
</evidence>
<evidence type="ECO:0000313" key="4">
    <source>
        <dbReference type="Proteomes" id="UP000344571"/>
    </source>
</evidence>
<accession>A0AA91U655</accession>
<evidence type="ECO:0000313" key="2">
    <source>
        <dbReference type="EMBL" id="QFY55813.1"/>
    </source>
</evidence>
<organism evidence="1 3">
    <name type="scientific">Halopseudomonas pelagia</name>
    <dbReference type="NCBI Taxonomy" id="553151"/>
    <lineage>
        <taxon>Bacteria</taxon>
        <taxon>Pseudomonadati</taxon>
        <taxon>Pseudomonadota</taxon>
        <taxon>Gammaproteobacteria</taxon>
        <taxon>Pseudomonadales</taxon>
        <taxon>Pseudomonadaceae</taxon>
        <taxon>Halopseudomonas</taxon>
    </lineage>
</organism>
<keyword evidence="4" id="KW-1185">Reference proteome</keyword>
<protein>
    <submittedName>
        <fullName evidence="1">Uncharacterized protein</fullName>
    </submittedName>
</protein>